<dbReference type="AlphaFoldDB" id="A0AAV9TY69"/>
<evidence type="ECO:0000256" key="1">
    <source>
        <dbReference type="ARBA" id="ARBA00023136"/>
    </source>
</evidence>
<evidence type="ECO:0000256" key="2">
    <source>
        <dbReference type="SAM" id="Phobius"/>
    </source>
</evidence>
<dbReference type="GO" id="GO:0006506">
    <property type="term" value="P:GPI anchor biosynthetic process"/>
    <property type="evidence" value="ECO:0007669"/>
    <property type="project" value="InterPro"/>
</dbReference>
<organism evidence="3 4">
    <name type="scientific">Orbilia brochopaga</name>
    <dbReference type="NCBI Taxonomy" id="3140254"/>
    <lineage>
        <taxon>Eukaryota</taxon>
        <taxon>Fungi</taxon>
        <taxon>Dikarya</taxon>
        <taxon>Ascomycota</taxon>
        <taxon>Pezizomycotina</taxon>
        <taxon>Orbiliomycetes</taxon>
        <taxon>Orbiliales</taxon>
        <taxon>Orbiliaceae</taxon>
        <taxon>Orbilia</taxon>
    </lineage>
</organism>
<keyword evidence="4" id="KW-1185">Reference proteome</keyword>
<dbReference type="GO" id="GO:0016020">
    <property type="term" value="C:membrane"/>
    <property type="evidence" value="ECO:0007669"/>
    <property type="project" value="GOC"/>
</dbReference>
<gene>
    <name evidence="3" type="ORF">TWF696_003284</name>
</gene>
<accession>A0AAV9TY69</accession>
<sequence length="515" mass="57717">MSPVYAALLRPLLAFLTAFSLLSTAGLYLYPLLLNCSYPNPTAPFRLLTLADPQIEGNTSIFSIRYAGSPIWLRELRRLRKTLDLWGNDFYLAHIYRTLHTTIPALTARFPFLPQGLTHPTHTVVLGDLIGSQWIDDDEFASRGRRYWQTVFPHTNRLPEDALDDAKRIPQSTYSAIHWPDTLINVAGNHDIGYSGDIRPDLIQRFERTYGPVNYAFTIPFPAVTVAAGDGSGANTTVTPTLRIVNLNSLNIDSPARDYEIQMQTYDFMNSLFGENKVWDGSVATILLTHVPLYKPAGVCVDGPMTEYYEEYYGGVLKEQNHLSRGASDMLLGELFGERHVGEEKVPREKEMGIILTGHDHEGCDVVHWFGDAEKKEEKEKEGGDAQAAKEWKAGKWADRKRGLVGERDLWIREVTVRSMMGEFGGNAGLTSAWFDNTTMSWRFEYSTCPVGIQHIWWAVHIVDIITLVGGIVYIGLTLFTSVLDDTSRKVVVPKVVVTEANGTANKSPAEKKTQ</sequence>
<dbReference type="EMBL" id="JAVHNQ010000016">
    <property type="protein sequence ID" value="KAK6331225.1"/>
    <property type="molecule type" value="Genomic_DNA"/>
</dbReference>
<feature type="transmembrane region" description="Helical" evidence="2">
    <location>
        <begin position="12"/>
        <end position="33"/>
    </location>
</feature>
<protein>
    <recommendedName>
        <fullName evidence="5">Calcineurin-like phosphoesterase domain-containing protein</fullName>
    </recommendedName>
</protein>
<name>A0AAV9TY69_9PEZI</name>
<feature type="transmembrane region" description="Helical" evidence="2">
    <location>
        <begin position="456"/>
        <end position="480"/>
    </location>
</feature>
<dbReference type="InterPro" id="IPR029052">
    <property type="entry name" value="Metallo-depent_PP-like"/>
</dbReference>
<dbReference type="GO" id="GO:0005783">
    <property type="term" value="C:endoplasmic reticulum"/>
    <property type="evidence" value="ECO:0007669"/>
    <property type="project" value="TreeGrafter"/>
</dbReference>
<keyword evidence="2" id="KW-1133">Transmembrane helix</keyword>
<keyword evidence="1 2" id="KW-0472">Membrane</keyword>
<evidence type="ECO:0000313" key="4">
    <source>
        <dbReference type="Proteomes" id="UP001375240"/>
    </source>
</evidence>
<dbReference type="InterPro" id="IPR033308">
    <property type="entry name" value="PGAP5/Cdc1/Ted1"/>
</dbReference>
<reference evidence="3 4" key="1">
    <citation type="submission" date="2019-10" db="EMBL/GenBank/DDBJ databases">
        <authorList>
            <person name="Palmer J.M."/>
        </authorList>
    </citation>
    <scope>NUCLEOTIDE SEQUENCE [LARGE SCALE GENOMIC DNA]</scope>
    <source>
        <strain evidence="3 4">TWF696</strain>
    </source>
</reference>
<evidence type="ECO:0000313" key="3">
    <source>
        <dbReference type="EMBL" id="KAK6331225.1"/>
    </source>
</evidence>
<comment type="caution">
    <text evidence="3">The sequence shown here is derived from an EMBL/GenBank/DDBJ whole genome shotgun (WGS) entry which is preliminary data.</text>
</comment>
<dbReference type="PANTHER" id="PTHR13315">
    <property type="entry name" value="METALLO PHOSPHOESTERASE RELATED"/>
    <property type="match status" value="1"/>
</dbReference>
<keyword evidence="2" id="KW-0812">Transmembrane</keyword>
<dbReference type="Proteomes" id="UP001375240">
    <property type="component" value="Unassembled WGS sequence"/>
</dbReference>
<dbReference type="SUPFAM" id="SSF56300">
    <property type="entry name" value="Metallo-dependent phosphatases"/>
    <property type="match status" value="1"/>
</dbReference>
<dbReference type="PANTHER" id="PTHR13315:SF1">
    <property type="entry name" value="PROTEIN TED1"/>
    <property type="match status" value="1"/>
</dbReference>
<evidence type="ECO:0008006" key="5">
    <source>
        <dbReference type="Google" id="ProtNLM"/>
    </source>
</evidence>
<proteinExistence type="predicted"/>